<sequence>MGKRDLSNTSRTALGGIVAALSVVTMFLTAVIPTLTYALPAVAGVFLVLMVVDVGKKWALGVYAAVSILSLLILPDKEAAVMYVFFFGHYPIVKAALEGTRLRGIVLWLVKLLVFNACVVLAYLVILYVFQLPFDELEEYGKWAAVGLLGLGNVVFVIYDVAVSRLVTLYMLKLRRHVRKLLRFK</sequence>
<reference evidence="2" key="1">
    <citation type="submission" date="2020-10" db="EMBL/GenBank/DDBJ databases">
        <authorList>
            <person name="Gilroy R."/>
        </authorList>
    </citation>
    <scope>NUCLEOTIDE SEQUENCE</scope>
    <source>
        <strain evidence="2">ChiGjej1B1-19959</strain>
    </source>
</reference>
<evidence type="ECO:0000313" key="3">
    <source>
        <dbReference type="Proteomes" id="UP000824071"/>
    </source>
</evidence>
<dbReference type="AlphaFoldDB" id="A0A9D1IEN2"/>
<dbReference type="Proteomes" id="UP000824071">
    <property type="component" value="Unassembled WGS sequence"/>
</dbReference>
<feature type="transmembrane region" description="Helical" evidence="1">
    <location>
        <begin position="12"/>
        <end position="29"/>
    </location>
</feature>
<feature type="transmembrane region" description="Helical" evidence="1">
    <location>
        <begin position="109"/>
        <end position="131"/>
    </location>
</feature>
<dbReference type="EMBL" id="DVMW01000028">
    <property type="protein sequence ID" value="HIU35828.1"/>
    <property type="molecule type" value="Genomic_DNA"/>
</dbReference>
<feature type="transmembrane region" description="Helical" evidence="1">
    <location>
        <begin position="58"/>
        <end position="74"/>
    </location>
</feature>
<gene>
    <name evidence="2" type="ORF">IAC53_04370</name>
</gene>
<keyword evidence="1" id="KW-0812">Transmembrane</keyword>
<proteinExistence type="predicted"/>
<comment type="caution">
    <text evidence="2">The sequence shown here is derived from an EMBL/GenBank/DDBJ whole genome shotgun (WGS) entry which is preliminary data.</text>
</comment>
<keyword evidence="1" id="KW-0472">Membrane</keyword>
<organism evidence="2 3">
    <name type="scientific">Candidatus Fimenecus excrementigallinarum</name>
    <dbReference type="NCBI Taxonomy" id="2840816"/>
    <lineage>
        <taxon>Bacteria</taxon>
        <taxon>Bacillati</taxon>
        <taxon>Bacillota</taxon>
        <taxon>Clostridia</taxon>
        <taxon>Candidatus Fimenecus</taxon>
    </lineage>
</organism>
<feature type="transmembrane region" description="Helical" evidence="1">
    <location>
        <begin position="143"/>
        <end position="172"/>
    </location>
</feature>
<name>A0A9D1IEN2_9FIRM</name>
<reference evidence="2" key="2">
    <citation type="journal article" date="2021" name="PeerJ">
        <title>Extensive microbial diversity within the chicken gut microbiome revealed by metagenomics and culture.</title>
        <authorList>
            <person name="Gilroy R."/>
            <person name="Ravi A."/>
            <person name="Getino M."/>
            <person name="Pursley I."/>
            <person name="Horton D.L."/>
            <person name="Alikhan N.F."/>
            <person name="Baker D."/>
            <person name="Gharbi K."/>
            <person name="Hall N."/>
            <person name="Watson M."/>
            <person name="Adriaenssens E.M."/>
            <person name="Foster-Nyarko E."/>
            <person name="Jarju S."/>
            <person name="Secka A."/>
            <person name="Antonio M."/>
            <person name="Oren A."/>
            <person name="Chaudhuri R.R."/>
            <person name="La Ragione R."/>
            <person name="Hildebrand F."/>
            <person name="Pallen M.J."/>
        </authorList>
    </citation>
    <scope>NUCLEOTIDE SEQUENCE</scope>
    <source>
        <strain evidence="2">ChiGjej1B1-19959</strain>
    </source>
</reference>
<evidence type="ECO:0000313" key="2">
    <source>
        <dbReference type="EMBL" id="HIU35828.1"/>
    </source>
</evidence>
<evidence type="ECO:0000256" key="1">
    <source>
        <dbReference type="SAM" id="Phobius"/>
    </source>
</evidence>
<keyword evidence="1" id="KW-1133">Transmembrane helix</keyword>
<accession>A0A9D1IEN2</accession>
<protein>
    <submittedName>
        <fullName evidence="2">Uncharacterized protein</fullName>
    </submittedName>
</protein>